<evidence type="ECO:0000256" key="4">
    <source>
        <dbReference type="PROSITE-ProRule" id="PRU00473"/>
    </source>
</evidence>
<name>A0A0J1GG97_9GAMM</name>
<dbReference type="AlphaFoldDB" id="A0A0J1GG97"/>
<evidence type="ECO:0000259" key="5">
    <source>
        <dbReference type="PROSITE" id="PS51123"/>
    </source>
</evidence>
<dbReference type="InterPro" id="IPR050330">
    <property type="entry name" value="Bact_OuterMem_StrucFunc"/>
</dbReference>
<dbReference type="EMBL" id="LDOV01000044">
    <property type="protein sequence ID" value="KLU98709.1"/>
    <property type="molecule type" value="Genomic_DNA"/>
</dbReference>
<dbReference type="RefSeq" id="WP_047876416.1">
    <property type="nucleotide sequence ID" value="NZ_BMYC01000011.1"/>
</dbReference>
<sequence length="204" mass="22229">MTNKGLLLTLSLTGSLLLTGCATEPVSVTAEQLADQFDNDADGVINERDKCPDTLPGATINNDGCPALISSEKKNDLIVLFEHDSSVIDAVQKVEINRAVQKLIQNPQLMIVLEGHASASGASDYNQRLSKARAKAVRSAFISKGIASNRIDIKPLGESKLLLKDETLQAESLNRRVTAQFKLMDESTDLKWHIYSMEPHRSGV</sequence>
<dbReference type="PATRIC" id="fig|754436.4.peg.4429"/>
<dbReference type="PANTHER" id="PTHR30329:SF21">
    <property type="entry name" value="LIPOPROTEIN YIAD-RELATED"/>
    <property type="match status" value="1"/>
</dbReference>
<dbReference type="Gene3D" id="3.30.1330.60">
    <property type="entry name" value="OmpA-like domain"/>
    <property type="match status" value="1"/>
</dbReference>
<protein>
    <recommendedName>
        <fullName evidence="5">OmpA-like domain-containing protein</fullName>
    </recommendedName>
</protein>
<dbReference type="InterPro" id="IPR036737">
    <property type="entry name" value="OmpA-like_sf"/>
</dbReference>
<dbReference type="PRINTS" id="PR01021">
    <property type="entry name" value="OMPADOMAIN"/>
</dbReference>
<dbReference type="InterPro" id="IPR006664">
    <property type="entry name" value="OMP_bac"/>
</dbReference>
<dbReference type="Proteomes" id="UP000036426">
    <property type="component" value="Unassembled WGS sequence"/>
</dbReference>
<keyword evidence="2 4" id="KW-0472">Membrane</keyword>
<dbReference type="GO" id="GO:0009279">
    <property type="term" value="C:cell outer membrane"/>
    <property type="evidence" value="ECO:0007669"/>
    <property type="project" value="UniProtKB-SubCell"/>
</dbReference>
<dbReference type="PROSITE" id="PS51123">
    <property type="entry name" value="OMPA_2"/>
    <property type="match status" value="1"/>
</dbReference>
<evidence type="ECO:0000313" key="6">
    <source>
        <dbReference type="EMBL" id="KLU98709.1"/>
    </source>
</evidence>
<evidence type="ECO:0000256" key="3">
    <source>
        <dbReference type="ARBA" id="ARBA00023237"/>
    </source>
</evidence>
<dbReference type="PANTHER" id="PTHR30329">
    <property type="entry name" value="STATOR ELEMENT OF FLAGELLAR MOTOR COMPLEX"/>
    <property type="match status" value="1"/>
</dbReference>
<comment type="caution">
    <text evidence="6">The sequence shown here is derived from an EMBL/GenBank/DDBJ whole genome shotgun (WGS) entry which is preliminary data.</text>
</comment>
<accession>A0A0J1GG97</accession>
<evidence type="ECO:0000313" key="7">
    <source>
        <dbReference type="Proteomes" id="UP000036426"/>
    </source>
</evidence>
<keyword evidence="3" id="KW-0998">Cell outer membrane</keyword>
<gene>
    <name evidence="6" type="ORF">ABT58_21035</name>
</gene>
<organism evidence="6 7">
    <name type="scientific">Photobacterium aphoticum</name>
    <dbReference type="NCBI Taxonomy" id="754436"/>
    <lineage>
        <taxon>Bacteria</taxon>
        <taxon>Pseudomonadati</taxon>
        <taxon>Pseudomonadota</taxon>
        <taxon>Gammaproteobacteria</taxon>
        <taxon>Vibrionales</taxon>
        <taxon>Vibrionaceae</taxon>
        <taxon>Photobacterium</taxon>
    </lineage>
</organism>
<evidence type="ECO:0000256" key="2">
    <source>
        <dbReference type="ARBA" id="ARBA00023136"/>
    </source>
</evidence>
<dbReference type="CDD" id="cd07185">
    <property type="entry name" value="OmpA_C-like"/>
    <property type="match status" value="1"/>
</dbReference>
<proteinExistence type="predicted"/>
<dbReference type="InterPro" id="IPR006665">
    <property type="entry name" value="OmpA-like"/>
</dbReference>
<keyword evidence="7" id="KW-1185">Reference proteome</keyword>
<comment type="subcellular location">
    <subcellularLocation>
        <location evidence="1">Cell outer membrane</location>
    </subcellularLocation>
</comment>
<feature type="domain" description="OmpA-like" evidence="5">
    <location>
        <begin position="72"/>
        <end position="185"/>
    </location>
</feature>
<dbReference type="Pfam" id="PF00691">
    <property type="entry name" value="OmpA"/>
    <property type="match status" value="1"/>
</dbReference>
<evidence type="ECO:0000256" key="1">
    <source>
        <dbReference type="ARBA" id="ARBA00004442"/>
    </source>
</evidence>
<reference evidence="6 7" key="1">
    <citation type="submission" date="2015-05" db="EMBL/GenBank/DDBJ databases">
        <title>Photobacterium galathea sp. nov.</title>
        <authorList>
            <person name="Machado H."/>
            <person name="Gram L."/>
        </authorList>
    </citation>
    <scope>NUCLEOTIDE SEQUENCE [LARGE SCALE GENOMIC DNA]</scope>
    <source>
        <strain evidence="6 7">DSM 25995</strain>
    </source>
</reference>
<dbReference type="SUPFAM" id="SSF103088">
    <property type="entry name" value="OmpA-like"/>
    <property type="match status" value="1"/>
</dbReference>
<dbReference type="PROSITE" id="PS51257">
    <property type="entry name" value="PROKAR_LIPOPROTEIN"/>
    <property type="match status" value="1"/>
</dbReference>